<dbReference type="CDD" id="cd06577">
    <property type="entry name" value="PASTA_pknB"/>
    <property type="match status" value="2"/>
</dbReference>
<dbReference type="Pfam" id="PF03793">
    <property type="entry name" value="PASTA"/>
    <property type="match status" value="2"/>
</dbReference>
<dbReference type="Gene3D" id="3.30.10.20">
    <property type="match status" value="2"/>
</dbReference>
<dbReference type="PROSITE" id="PS51178">
    <property type="entry name" value="PASTA"/>
    <property type="match status" value="2"/>
</dbReference>
<keyword evidence="3" id="KW-0418">Kinase</keyword>
<dbReference type="GO" id="GO:0016301">
    <property type="term" value="F:kinase activity"/>
    <property type="evidence" value="ECO:0007669"/>
    <property type="project" value="UniProtKB-KW"/>
</dbReference>
<keyword evidence="1" id="KW-1133">Transmembrane helix</keyword>
<keyword evidence="3" id="KW-0808">Transferase</keyword>
<dbReference type="SMART" id="SM00740">
    <property type="entry name" value="PASTA"/>
    <property type="match status" value="2"/>
</dbReference>
<dbReference type="EMBL" id="UOET01000182">
    <property type="protein sequence ID" value="VAW27994.1"/>
    <property type="molecule type" value="Genomic_DNA"/>
</dbReference>
<evidence type="ECO:0000256" key="1">
    <source>
        <dbReference type="SAM" id="Phobius"/>
    </source>
</evidence>
<accession>A0A3B0V7P5</accession>
<feature type="domain" description="PASTA" evidence="2">
    <location>
        <begin position="109"/>
        <end position="179"/>
    </location>
</feature>
<feature type="transmembrane region" description="Helical" evidence="1">
    <location>
        <begin position="12"/>
        <end position="31"/>
    </location>
</feature>
<dbReference type="AlphaFoldDB" id="A0A3B0V7P5"/>
<keyword evidence="1" id="KW-0812">Transmembrane</keyword>
<organism evidence="3">
    <name type="scientific">hydrothermal vent metagenome</name>
    <dbReference type="NCBI Taxonomy" id="652676"/>
    <lineage>
        <taxon>unclassified sequences</taxon>
        <taxon>metagenomes</taxon>
        <taxon>ecological metagenomes</taxon>
    </lineage>
</organism>
<dbReference type="InterPro" id="IPR005543">
    <property type="entry name" value="PASTA_dom"/>
</dbReference>
<evidence type="ECO:0000313" key="3">
    <source>
        <dbReference type="EMBL" id="VAW27994.1"/>
    </source>
</evidence>
<gene>
    <name evidence="3" type="ORF">MNBD_BACTEROID07-895</name>
</gene>
<sequence length="284" mass="32155">MGFFYFLGQKKFYLQLLIAFVLTLIIIWGVFKSLGVFTRHGEVYLVPNFSGQTVQELNQKDYNQYFDLMVIDSVYDVRHTPGSIVMQNPLPGSKVKKGRHVYLTIVAKTREMVEMPDLRNLSLRQALVLLEEKGLEVRDLQYVDYFAKNAIVDQLLNGEPVETNTKIPKGTAIGLVVGKGSHPTPVPIPFLIGKKMKAVHAALHYSSLNVGQEYFLDGNDTTHARVYKMEPSFSSHSLLDMGSPVDIWYRSDENFDFKNYIQQVLADSTQQDSVQVQAAQTQTP</sequence>
<reference evidence="3" key="1">
    <citation type="submission" date="2018-06" db="EMBL/GenBank/DDBJ databases">
        <authorList>
            <person name="Zhirakovskaya E."/>
        </authorList>
    </citation>
    <scope>NUCLEOTIDE SEQUENCE</scope>
</reference>
<evidence type="ECO:0000259" key="2">
    <source>
        <dbReference type="PROSITE" id="PS51178"/>
    </source>
</evidence>
<proteinExistence type="predicted"/>
<feature type="domain" description="PASTA" evidence="2">
    <location>
        <begin position="41"/>
        <end position="107"/>
    </location>
</feature>
<protein>
    <submittedName>
        <fullName evidence="3">Protein kinase</fullName>
    </submittedName>
</protein>
<name>A0A3B0V7P5_9ZZZZ</name>
<keyword evidence="1" id="KW-0472">Membrane</keyword>